<evidence type="ECO:0000256" key="8">
    <source>
        <dbReference type="ARBA" id="ARBA00022840"/>
    </source>
</evidence>
<comment type="caution">
    <text evidence="22">The sequence shown here is derived from an EMBL/GenBank/DDBJ whole genome shotgun (WGS) entry which is preliminary data.</text>
</comment>
<proteinExistence type="inferred from homology"/>
<dbReference type="GO" id="GO:0000287">
    <property type="term" value="F:magnesium ion binding"/>
    <property type="evidence" value="ECO:0007669"/>
    <property type="project" value="UniProtKB-UniRule"/>
</dbReference>
<dbReference type="GO" id="GO:0005789">
    <property type="term" value="C:endoplasmic reticulum membrane"/>
    <property type="evidence" value="ECO:0007669"/>
    <property type="project" value="UniProtKB-SubCell"/>
</dbReference>
<dbReference type="Proteomes" id="UP000518266">
    <property type="component" value="Unassembled WGS sequence"/>
</dbReference>
<dbReference type="Pfam" id="PF13246">
    <property type="entry name" value="Cation_ATPase"/>
    <property type="match status" value="1"/>
</dbReference>
<feature type="transmembrane region" description="Helical" evidence="18">
    <location>
        <begin position="1006"/>
        <end position="1027"/>
    </location>
</feature>
<dbReference type="PROSITE" id="PS00154">
    <property type="entry name" value="ATPASE_E1_E2"/>
    <property type="match status" value="1"/>
</dbReference>
<dbReference type="SFLD" id="SFLDS00003">
    <property type="entry name" value="Haloacid_Dehalogenase"/>
    <property type="match status" value="1"/>
</dbReference>
<dbReference type="SUPFAM" id="SSF81665">
    <property type="entry name" value="Calcium ATPase, transmembrane domain M"/>
    <property type="match status" value="1"/>
</dbReference>
<evidence type="ECO:0000256" key="10">
    <source>
        <dbReference type="ARBA" id="ARBA00022967"/>
    </source>
</evidence>
<keyword evidence="6 16" id="KW-0547">Nucleotide-binding</keyword>
<evidence type="ECO:0000256" key="5">
    <source>
        <dbReference type="ARBA" id="ARBA00022723"/>
    </source>
</evidence>
<evidence type="ECO:0000256" key="18">
    <source>
        <dbReference type="RuleBase" id="RU362033"/>
    </source>
</evidence>
<dbReference type="Gene3D" id="2.70.150.10">
    <property type="entry name" value="Calcium-transporting ATPase, cytoplasmic transduction domain A"/>
    <property type="match status" value="1"/>
</dbReference>
<dbReference type="GO" id="GO:0045332">
    <property type="term" value="P:phospholipid translocation"/>
    <property type="evidence" value="ECO:0007669"/>
    <property type="project" value="TreeGrafter"/>
</dbReference>
<dbReference type="InterPro" id="IPR001757">
    <property type="entry name" value="P_typ_ATPase"/>
</dbReference>
<feature type="transmembrane region" description="Helical" evidence="18">
    <location>
        <begin position="1160"/>
        <end position="1185"/>
    </location>
</feature>
<sequence>MTWRSPLALVREALRGQRAREKDLRNLASNLPYEGLEKAKQPNRFFPGNAIKTTKYTLLLFIPMNLFEQKEKQFSERSWKEVRVGDFVKVVSNEIVPADLLLLHTSDPNCVCHIETSNLDGETNLKPRRAVSGVCVSDPEFEPESFNSVVVCERPNNNLNHFKCYVEKPDKEKVGAGIESLLLRGCTVKNTDHAVGFVVYAGQETKSMLNNNGPRYKRSKLERKLNIDVIFCLILLLSMCFVGSVGHFLWLEEFPDVPPYLVPDSNGHLDSPGLSGFYMFFTMIILLQILIPISLYVSIELVKIGQIFFITNDADLYDEETDSRVQCKALKITEDLGQIEYIFSDKTGTLTENKMVFRRCSIMGTEYPHKENAIRLAVLEEPESGEEVIFNQRPQPSQTGWSLHAEDTNPEEMQHHHDNRRKSRVTGSAPSDVAFSSPLETEVIPDRKLLQHISRVESSGSRKTDPYLDFFLGLAICHTVVVSMATAERQRASGFSRSGQTNNPLDTLSNVAKKPFSLRHIFTSWKNKPKRSCTISEDSVVEEDHFNAPVKIDGSGNTDGLQMCSLQAPSHSNDPATTPDNVTYEAESPDEAALVYAAKAYGFTLLARTPHSVTVRLPSGEDLVFEVLDTLTFDFNRKRMSVLVRHPITKECVLYTKGADYAIMELLGTSYAEHLRGKQKNIATDTQHHLDFYGKEGLRTLCFTKKVVSEKVYESWLVCRRNALAAIDNREELVMETAVQLETELTLLGATGIEDRLQESVPDTVVALREAGIRVWVLTGDKPETAVNIGYACRLLEEEDLVINMSCKNKVRRSAELKAVQLRDAFLECTSILDCTLEEVKRYSEDPRNVDTSQDVALVIDGRTLTMALSSDLQDRFVDLAKHCRTVLCCRVTPLQKSRVVKVVREKLKVMTLAVGDGANDVNMIQAADIGVGISGQEGMQAVMASDFAISRFKHLKKLLLVHGHWCYTRLANMIIYFFYKNVAYVNLLFWYQFFCGFSAATMIDYWLMIFFNLFFTSVPPIMFGIMDQDISAEMLLGVPELYRTGQGAGEYTFTTFWVSILDAFYQSLVGFFIPYLAYQDSDIDLFTFGTPINTISLFTILLHLSIEIKAWTVVHWVTMLGSVALYFIVTLAYSAMCVTCNPPSNPYWILHSQMADPMFYLLCIITTVVALLPRAAYFSLAYFLTTTLSPRYMFHVLRNSIAPSPLMQARRLDRLDASTRDEWMKEWRSFRGLGQVRRSRLSPPPSPTLDTPADIFPQSPTASDIMADDLTLNVITENYQRPMHAVLSEPITLTPCTLAPCQPTRWASYQGTTCGPGLGHLTVDLLHVVAAVWDQHLLHDGQLSQPAPTHLYKLHKAAACDFTLSLPNGSQAFAAFCDTDQLLIQGFRTVGTHHQLHQPRAVQSNAAQHLFTDCPAKVQLGDGGLLLNEVEVHDDVDLSLPAASLEGVKLCLSRVFAHHVDAQVLQVDVFFRREGQQELVTQEMQLQGVAVVGNQHFQGVSSIFMEDRDLELTNTTVSADAKWA</sequence>
<dbReference type="FunFam" id="2.70.150.10:FF:000054">
    <property type="entry name" value="Phospholipid-transporting ATPase"/>
    <property type="match status" value="1"/>
</dbReference>
<organism evidence="22 23">
    <name type="scientific">Dissostichus mawsoni</name>
    <name type="common">Antarctic cod</name>
    <dbReference type="NCBI Taxonomy" id="36200"/>
    <lineage>
        <taxon>Eukaryota</taxon>
        <taxon>Metazoa</taxon>
        <taxon>Chordata</taxon>
        <taxon>Craniata</taxon>
        <taxon>Vertebrata</taxon>
        <taxon>Euteleostomi</taxon>
        <taxon>Actinopterygii</taxon>
        <taxon>Neopterygii</taxon>
        <taxon>Teleostei</taxon>
        <taxon>Neoteleostei</taxon>
        <taxon>Acanthomorphata</taxon>
        <taxon>Eupercaria</taxon>
        <taxon>Perciformes</taxon>
        <taxon>Notothenioidei</taxon>
        <taxon>Nototheniidae</taxon>
        <taxon>Dissostichus</taxon>
    </lineage>
</organism>
<feature type="binding site" evidence="16">
    <location>
        <position position="891"/>
    </location>
    <ligand>
        <name>ATP</name>
        <dbReference type="ChEBI" id="CHEBI:30616"/>
    </ligand>
</feature>
<keyword evidence="10 18" id="KW-1278">Translocase</keyword>
<evidence type="ECO:0000256" key="11">
    <source>
        <dbReference type="ARBA" id="ARBA00022989"/>
    </source>
</evidence>
<feature type="transmembrane region" description="Helical" evidence="18">
    <location>
        <begin position="467"/>
        <end position="487"/>
    </location>
</feature>
<keyword evidence="5 17" id="KW-0479">Metal-binding</keyword>
<feature type="binding site" evidence="16">
    <location>
        <position position="346"/>
    </location>
    <ligand>
        <name>ATP</name>
        <dbReference type="ChEBI" id="CHEBI:30616"/>
    </ligand>
</feature>
<keyword evidence="12 18" id="KW-0472">Membrane</keyword>
<dbReference type="FunFam" id="3.40.50.1000:FF:000001">
    <property type="entry name" value="Phospholipid-transporting ATPase IC"/>
    <property type="match status" value="1"/>
</dbReference>
<feature type="binding site" evidence="16">
    <location>
        <position position="921"/>
    </location>
    <ligand>
        <name>ATP</name>
        <dbReference type="ChEBI" id="CHEBI:30616"/>
    </ligand>
</feature>
<comment type="subcellular location">
    <subcellularLocation>
        <location evidence="2">Endoplasmic reticulum membrane</location>
        <topology evidence="2">Multi-pass membrane protein</topology>
    </subcellularLocation>
    <subcellularLocation>
        <location evidence="18">Membrane</location>
        <topology evidence="18">Multi-pass membrane protein</topology>
    </subcellularLocation>
</comment>
<feature type="binding site" evidence="16">
    <location>
        <position position="633"/>
    </location>
    <ligand>
        <name>ATP</name>
        <dbReference type="ChEBI" id="CHEBI:30616"/>
    </ligand>
</feature>
<dbReference type="NCBIfam" id="TIGR01652">
    <property type="entry name" value="ATPase-Plipid"/>
    <property type="match status" value="1"/>
</dbReference>
<evidence type="ECO:0000259" key="21">
    <source>
        <dbReference type="Pfam" id="PF16212"/>
    </source>
</evidence>
<dbReference type="InterPro" id="IPR006539">
    <property type="entry name" value="P-type_ATPase_IV"/>
</dbReference>
<dbReference type="InterPro" id="IPR023214">
    <property type="entry name" value="HAD_sf"/>
</dbReference>
<feature type="domain" description="P-type ATPase N-terminal" evidence="20">
    <location>
        <begin position="42"/>
        <end position="69"/>
    </location>
</feature>
<feature type="binding site" evidence="17">
    <location>
        <position position="921"/>
    </location>
    <ligand>
        <name>Mg(2+)</name>
        <dbReference type="ChEBI" id="CHEBI:18420"/>
    </ligand>
</feature>
<feature type="binding site" evidence="16">
    <location>
        <position position="781"/>
    </location>
    <ligand>
        <name>ATP</name>
        <dbReference type="ChEBI" id="CHEBI:30616"/>
    </ligand>
</feature>
<feature type="transmembrane region" description="Helical" evidence="18">
    <location>
        <begin position="1057"/>
        <end position="1079"/>
    </location>
</feature>
<dbReference type="GO" id="GO:0140327">
    <property type="term" value="F:flippase activity"/>
    <property type="evidence" value="ECO:0007669"/>
    <property type="project" value="UniProtKB-ARBA"/>
</dbReference>
<dbReference type="PANTHER" id="PTHR24092">
    <property type="entry name" value="PROBABLE PHOSPHOLIPID-TRANSPORTING ATPASE"/>
    <property type="match status" value="1"/>
</dbReference>
<evidence type="ECO:0000256" key="1">
    <source>
        <dbReference type="ARBA" id="ARBA00001946"/>
    </source>
</evidence>
<dbReference type="Gene3D" id="3.40.1110.10">
    <property type="entry name" value="Calcium-transporting ATPase, cytoplasmic domain N"/>
    <property type="match status" value="2"/>
</dbReference>
<protein>
    <recommendedName>
        <fullName evidence="18">Phospholipid-transporting ATPase</fullName>
        <ecNumber evidence="18">7.6.2.1</ecNumber>
    </recommendedName>
</protein>
<feature type="binding site" evidence="16">
    <location>
        <position position="591"/>
    </location>
    <ligand>
        <name>ATP</name>
        <dbReference type="ChEBI" id="CHEBI:30616"/>
    </ligand>
</feature>
<evidence type="ECO:0000259" key="20">
    <source>
        <dbReference type="Pfam" id="PF16209"/>
    </source>
</evidence>
<feature type="binding site" evidence="16">
    <location>
        <position position="897"/>
    </location>
    <ligand>
        <name>ATP</name>
        <dbReference type="ChEBI" id="CHEBI:30616"/>
    </ligand>
</feature>
<dbReference type="EMBL" id="JAAKFY010000022">
    <property type="protein sequence ID" value="KAF3838207.1"/>
    <property type="molecule type" value="Genomic_DNA"/>
</dbReference>
<evidence type="ECO:0000256" key="4">
    <source>
        <dbReference type="ARBA" id="ARBA00022692"/>
    </source>
</evidence>
<evidence type="ECO:0000313" key="22">
    <source>
        <dbReference type="EMBL" id="KAF3838207.1"/>
    </source>
</evidence>
<evidence type="ECO:0000256" key="19">
    <source>
        <dbReference type="SAM" id="MobiDB-lite"/>
    </source>
</evidence>
<gene>
    <name evidence="22" type="ORF">F7725_009975</name>
</gene>
<evidence type="ECO:0000256" key="9">
    <source>
        <dbReference type="ARBA" id="ARBA00022842"/>
    </source>
</evidence>
<dbReference type="GO" id="GO:0016887">
    <property type="term" value="F:ATP hydrolysis activity"/>
    <property type="evidence" value="ECO:0007669"/>
    <property type="project" value="InterPro"/>
</dbReference>
<feature type="transmembrane region" description="Helical" evidence="18">
    <location>
        <begin position="974"/>
        <end position="994"/>
    </location>
</feature>
<dbReference type="SFLD" id="SFLDG00002">
    <property type="entry name" value="C1.7:_P-type_atpase_like"/>
    <property type="match status" value="1"/>
</dbReference>
<evidence type="ECO:0000256" key="15">
    <source>
        <dbReference type="PIRSR" id="PIRSR606539-1"/>
    </source>
</evidence>
<comment type="catalytic activity">
    <reaction evidence="13 18">
        <text>ATP + H2O + phospholipidSide 1 = ADP + phosphate + phospholipidSide 2.</text>
        <dbReference type="EC" id="7.6.2.1"/>
    </reaction>
</comment>
<dbReference type="InterPro" id="IPR023298">
    <property type="entry name" value="ATPase_P-typ_TM_dom_sf"/>
</dbReference>
<dbReference type="InterPro" id="IPR023299">
    <property type="entry name" value="ATPase_P-typ_cyto_dom_N"/>
</dbReference>
<evidence type="ECO:0000256" key="12">
    <source>
        <dbReference type="ARBA" id="ARBA00023136"/>
    </source>
</evidence>
<feature type="transmembrane region" description="Helical" evidence="18">
    <location>
        <begin position="1117"/>
        <end position="1139"/>
    </location>
</feature>
<feature type="binding site" evidence="17">
    <location>
        <position position="917"/>
    </location>
    <ligand>
        <name>Mg(2+)</name>
        <dbReference type="ChEBI" id="CHEBI:18420"/>
    </ligand>
</feature>
<keyword evidence="11 18" id="KW-1133">Transmembrane helix</keyword>
<dbReference type="InterPro" id="IPR032631">
    <property type="entry name" value="P-type_ATPase_N"/>
</dbReference>
<feature type="binding site" evidence="16">
    <location>
        <position position="779"/>
    </location>
    <ligand>
        <name>ATP</name>
        <dbReference type="ChEBI" id="CHEBI:30616"/>
    </ligand>
</feature>
<feature type="binding site" evidence="16">
    <location>
        <position position="920"/>
    </location>
    <ligand>
        <name>ATP</name>
        <dbReference type="ChEBI" id="CHEBI:30616"/>
    </ligand>
</feature>
<feature type="binding site" evidence="17">
    <location>
        <position position="347"/>
    </location>
    <ligand>
        <name>Mg(2+)</name>
        <dbReference type="ChEBI" id="CHEBI:18420"/>
    </ligand>
</feature>
<dbReference type="SFLD" id="SFLDF00027">
    <property type="entry name" value="p-type_atpase"/>
    <property type="match status" value="1"/>
</dbReference>
<dbReference type="InterPro" id="IPR044492">
    <property type="entry name" value="P_typ_ATPase_HD_dom"/>
</dbReference>
<dbReference type="InterPro" id="IPR032630">
    <property type="entry name" value="P_typ_ATPase_c"/>
</dbReference>
<evidence type="ECO:0000256" key="7">
    <source>
        <dbReference type="ARBA" id="ARBA00022824"/>
    </source>
</evidence>
<feature type="region of interest" description="Disordered" evidence="19">
    <location>
        <begin position="410"/>
        <end position="434"/>
    </location>
</feature>
<dbReference type="FunFam" id="3.40.50.1000:FF:000023">
    <property type="entry name" value="Phospholipid-transporting ATPase"/>
    <property type="match status" value="1"/>
</dbReference>
<comment type="cofactor">
    <cofactor evidence="1 17">
        <name>Mg(2+)</name>
        <dbReference type="ChEBI" id="CHEBI:18420"/>
    </cofactor>
</comment>
<accession>A0A7J5XNP6</accession>
<dbReference type="FunFam" id="3.40.1110.10:FF:000009">
    <property type="entry name" value="Phospholipid-transporting ATPase"/>
    <property type="match status" value="1"/>
</dbReference>
<feature type="binding site" evidence="16">
    <location>
        <position position="657"/>
    </location>
    <ligand>
        <name>ATP</name>
        <dbReference type="ChEBI" id="CHEBI:30616"/>
    </ligand>
</feature>
<dbReference type="PRINTS" id="PR00119">
    <property type="entry name" value="CATATPASE"/>
</dbReference>
<feature type="binding site" evidence="16">
    <location>
        <position position="345"/>
    </location>
    <ligand>
        <name>ATP</name>
        <dbReference type="ChEBI" id="CHEBI:30616"/>
    </ligand>
</feature>
<evidence type="ECO:0000313" key="23">
    <source>
        <dbReference type="Proteomes" id="UP000518266"/>
    </source>
</evidence>
<evidence type="ECO:0000256" key="17">
    <source>
        <dbReference type="PIRSR" id="PIRSR606539-3"/>
    </source>
</evidence>
<name>A0A7J5XNP6_DISMA</name>
<dbReference type="OrthoDB" id="377733at2759"/>
<dbReference type="GO" id="GO:0005524">
    <property type="term" value="F:ATP binding"/>
    <property type="evidence" value="ECO:0007669"/>
    <property type="project" value="UniProtKB-UniRule"/>
</dbReference>
<dbReference type="Pfam" id="PF16212">
    <property type="entry name" value="PhoLip_ATPase_C"/>
    <property type="match status" value="1"/>
</dbReference>
<comment type="catalytic activity">
    <reaction evidence="14">
        <text>a beta-D-glucosyl-(1&lt;-&gt;1')-N-acylsphing-4-enine(out) + ATP + H2O = a beta-D-glucosyl-(1&lt;-&gt;1')-N-acylsphing-4-enine(in) + ADP + phosphate + H(+)</text>
        <dbReference type="Rhea" id="RHEA:66036"/>
        <dbReference type="ChEBI" id="CHEBI:15377"/>
        <dbReference type="ChEBI" id="CHEBI:15378"/>
        <dbReference type="ChEBI" id="CHEBI:22801"/>
        <dbReference type="ChEBI" id="CHEBI:30616"/>
        <dbReference type="ChEBI" id="CHEBI:43474"/>
        <dbReference type="ChEBI" id="CHEBI:456216"/>
    </reaction>
    <physiologicalReaction direction="left-to-right" evidence="14">
        <dbReference type="Rhea" id="RHEA:66037"/>
    </physiologicalReaction>
</comment>
<evidence type="ECO:0000256" key="16">
    <source>
        <dbReference type="PIRSR" id="PIRSR606539-2"/>
    </source>
</evidence>
<comment type="similarity">
    <text evidence="3 18">Belongs to the cation transport ATPase (P-type) (TC 3.A.3) family. Type IV subfamily.</text>
</comment>
<feature type="transmembrane region" description="Helical" evidence="18">
    <location>
        <begin position="225"/>
        <end position="250"/>
    </location>
</feature>
<dbReference type="Gene3D" id="3.40.50.1000">
    <property type="entry name" value="HAD superfamily/HAD-like"/>
    <property type="match status" value="2"/>
</dbReference>
<dbReference type="GO" id="GO:0005886">
    <property type="term" value="C:plasma membrane"/>
    <property type="evidence" value="ECO:0007669"/>
    <property type="project" value="TreeGrafter"/>
</dbReference>
<evidence type="ECO:0000256" key="14">
    <source>
        <dbReference type="ARBA" id="ARBA00050913"/>
    </source>
</evidence>
<dbReference type="Pfam" id="PF16209">
    <property type="entry name" value="PhoLip_ATPase_N"/>
    <property type="match status" value="1"/>
</dbReference>
<reference evidence="22 23" key="1">
    <citation type="submission" date="2020-03" db="EMBL/GenBank/DDBJ databases">
        <title>Dissostichus mawsoni Genome sequencing and assembly.</title>
        <authorList>
            <person name="Park H."/>
        </authorList>
    </citation>
    <scope>NUCLEOTIDE SEQUENCE [LARGE SCALE GENOMIC DNA]</scope>
    <source>
        <strain evidence="22">DM0001</strain>
        <tissue evidence="22">Muscle</tissue>
    </source>
</reference>
<evidence type="ECO:0000256" key="13">
    <source>
        <dbReference type="ARBA" id="ARBA00034036"/>
    </source>
</evidence>
<dbReference type="InterPro" id="IPR008250">
    <property type="entry name" value="ATPase_P-typ_transduc_dom_A_sf"/>
</dbReference>
<dbReference type="SUPFAM" id="SSF81653">
    <property type="entry name" value="Calcium ATPase, transduction domain A"/>
    <property type="match status" value="1"/>
</dbReference>
<feature type="binding site" evidence="16">
    <location>
        <position position="347"/>
    </location>
    <ligand>
        <name>ATP</name>
        <dbReference type="ChEBI" id="CHEBI:30616"/>
    </ligand>
</feature>
<dbReference type="NCBIfam" id="TIGR01494">
    <property type="entry name" value="ATPase_P-type"/>
    <property type="match status" value="1"/>
</dbReference>
<feature type="active site" description="4-aspartylphosphate intermediate" evidence="15">
    <location>
        <position position="345"/>
    </location>
</feature>
<feature type="binding site" evidence="16">
    <location>
        <position position="780"/>
    </location>
    <ligand>
        <name>ATP</name>
        <dbReference type="ChEBI" id="CHEBI:30616"/>
    </ligand>
</feature>
<feature type="binding site" evidence="17">
    <location>
        <position position="345"/>
    </location>
    <ligand>
        <name>Mg(2+)</name>
        <dbReference type="ChEBI" id="CHEBI:18420"/>
    </ligand>
</feature>
<dbReference type="PANTHER" id="PTHR24092:SF79">
    <property type="entry name" value="PHOSPHOLIPID-TRANSPORTING ATPASE VB"/>
    <property type="match status" value="1"/>
</dbReference>
<dbReference type="EC" id="7.6.2.1" evidence="18"/>
<keyword evidence="23" id="KW-1185">Reference proteome</keyword>
<evidence type="ECO:0000256" key="2">
    <source>
        <dbReference type="ARBA" id="ARBA00004477"/>
    </source>
</evidence>
<feature type="binding site" evidence="16">
    <location>
        <position position="699"/>
    </location>
    <ligand>
        <name>ATP</name>
        <dbReference type="ChEBI" id="CHEBI:30616"/>
    </ligand>
</feature>
<evidence type="ECO:0000256" key="3">
    <source>
        <dbReference type="ARBA" id="ARBA00008109"/>
    </source>
</evidence>
<keyword evidence="4 18" id="KW-0812">Transmembrane</keyword>
<dbReference type="SUPFAM" id="SSF81660">
    <property type="entry name" value="Metal cation-transporting ATPase, ATP-binding domain N"/>
    <property type="match status" value="1"/>
</dbReference>
<feature type="domain" description="P-type ATPase C-terminal" evidence="21">
    <location>
        <begin position="943"/>
        <end position="1182"/>
    </location>
</feature>
<evidence type="ECO:0000256" key="6">
    <source>
        <dbReference type="ARBA" id="ARBA00022741"/>
    </source>
</evidence>
<dbReference type="Gene3D" id="1.20.1110.10">
    <property type="entry name" value="Calcium-transporting ATPase, transmembrane domain"/>
    <property type="match status" value="1"/>
</dbReference>
<keyword evidence="8 16" id="KW-0067">ATP-binding</keyword>
<feature type="transmembrane region" description="Helical" evidence="18">
    <location>
        <begin position="1086"/>
        <end position="1105"/>
    </location>
</feature>
<dbReference type="InterPro" id="IPR036412">
    <property type="entry name" value="HAD-like_sf"/>
</dbReference>
<dbReference type="SUPFAM" id="SSF56784">
    <property type="entry name" value="HAD-like"/>
    <property type="match status" value="2"/>
</dbReference>
<dbReference type="InterPro" id="IPR018303">
    <property type="entry name" value="ATPase_P-typ_P_site"/>
</dbReference>
<feature type="transmembrane region" description="Helical" evidence="18">
    <location>
        <begin position="277"/>
        <end position="299"/>
    </location>
</feature>
<keyword evidence="9 17" id="KW-0460">Magnesium</keyword>
<keyword evidence="7" id="KW-0256">Endoplasmic reticulum</keyword>